<sequence length="597" mass="63494">MSLAPESRVMLTDALRPPAEFRVDAAVGTTYTLDLTALLLAPLAFAVADRAHTTGGDDSGIDPIRLLEAVRRHADRTTIFVQAGGIAVPSNYRSMLTFIEDSVREVAPPAHARIFHPKIWALRFIDAAGGYQHRVVILSRNLTFDRSWDTALVLDESPDGTIDAEPAASFIRELPSLGLRALDSDRQALIDDLSTTLAAVRLQPPTPFTEGRLLPIGLTDQPVWPFPARADRLLAISPFLTPPAVAGMARISGERTLVSRAESFDLIGSTALDGWSIRTLQRLAEGASDADTAIEATRAPHDGLHAKTFVLDLDGGTSTTVTGSANMTSAQWGKSVEFDAVLTGPTHDCGVERVLDDDGLAAVLGAYTPQSESGAEAPTIATEKLIEQFQLALAASHPVLQVDAATDGLVTLTLVIDPPPDPGMSRVWPASVSATQARPSSDPLVWTIAAKNVTPFLAVETTAGQGESRVTTRCVIMAELTGDVGDRRAAALHDVLSSPLDVLRYLVFLLGDPSYDDLVAASATAAVGYGEFGPAASTSVTLFEPLVRALGRDTDALARVANLVDELRAMPNGAALIPESFDELWDAVWRVHQEVSA</sequence>
<organism evidence="1 2">
    <name type="scientific">Microbacterium kribbense</name>
    <dbReference type="NCBI Taxonomy" id="433645"/>
    <lineage>
        <taxon>Bacteria</taxon>
        <taxon>Bacillati</taxon>
        <taxon>Actinomycetota</taxon>
        <taxon>Actinomycetes</taxon>
        <taxon>Micrococcales</taxon>
        <taxon>Microbacteriaceae</taxon>
        <taxon>Microbacterium</taxon>
    </lineage>
</organism>
<accession>A0ABP7G873</accession>
<keyword evidence="2" id="KW-1185">Reference proteome</keyword>
<reference evidence="2" key="1">
    <citation type="journal article" date="2019" name="Int. J. Syst. Evol. Microbiol.">
        <title>The Global Catalogue of Microorganisms (GCM) 10K type strain sequencing project: providing services to taxonomists for standard genome sequencing and annotation.</title>
        <authorList>
            <consortium name="The Broad Institute Genomics Platform"/>
            <consortium name="The Broad Institute Genome Sequencing Center for Infectious Disease"/>
            <person name="Wu L."/>
            <person name="Ma J."/>
        </authorList>
    </citation>
    <scope>NUCLEOTIDE SEQUENCE [LARGE SCALE GENOMIC DNA]</scope>
    <source>
        <strain evidence="2">JCM 16950</strain>
    </source>
</reference>
<comment type="caution">
    <text evidence="1">The sequence shown here is derived from an EMBL/GenBank/DDBJ whole genome shotgun (WGS) entry which is preliminary data.</text>
</comment>
<gene>
    <name evidence="1" type="ORF">GCM10022240_04010</name>
</gene>
<evidence type="ECO:0000313" key="2">
    <source>
        <dbReference type="Proteomes" id="UP001500540"/>
    </source>
</evidence>
<dbReference type="Proteomes" id="UP001500540">
    <property type="component" value="Unassembled WGS sequence"/>
</dbReference>
<name>A0ABP7G873_9MICO</name>
<proteinExistence type="predicted"/>
<evidence type="ECO:0000313" key="1">
    <source>
        <dbReference type="EMBL" id="GAA3754286.1"/>
    </source>
</evidence>
<protein>
    <submittedName>
        <fullName evidence="1">Phospholipase D family protein</fullName>
    </submittedName>
</protein>
<dbReference type="InterPro" id="IPR059166">
    <property type="entry name" value="PLD-like_cat"/>
</dbReference>
<dbReference type="CDD" id="cd09176">
    <property type="entry name" value="PLDc_unchar6"/>
    <property type="match status" value="1"/>
</dbReference>
<dbReference type="EMBL" id="BAABAF010000001">
    <property type="protein sequence ID" value="GAA3754286.1"/>
    <property type="molecule type" value="Genomic_DNA"/>
</dbReference>
<dbReference type="RefSeq" id="WP_344779978.1">
    <property type="nucleotide sequence ID" value="NZ_BAABAF010000001.1"/>
</dbReference>